<comment type="caution">
    <text evidence="4">Lacks conserved residue(s) required for the propagation of feature annotation.</text>
</comment>
<keyword evidence="1 4" id="KW-0808">Transferase</keyword>
<accession>A0A075FHG2</accession>
<feature type="binding site" evidence="4">
    <location>
        <begin position="32"/>
        <end position="37"/>
    </location>
    <ligand>
        <name>ATP</name>
        <dbReference type="ChEBI" id="CHEBI:30616"/>
    </ligand>
</feature>
<comment type="subcellular location">
    <subcellularLocation>
        <location evidence="4 6">Cytoplasm</location>
    </subcellularLocation>
</comment>
<feature type="binding site" evidence="4">
    <location>
        <position position="53"/>
    </location>
    <ligand>
        <name>AMP</name>
        <dbReference type="ChEBI" id="CHEBI:456215"/>
    </ligand>
</feature>
<evidence type="ECO:0000256" key="3">
    <source>
        <dbReference type="ARBA" id="ARBA00022777"/>
    </source>
</evidence>
<evidence type="ECO:0000313" key="7">
    <source>
        <dbReference type="EMBL" id="AIE90438.1"/>
    </source>
</evidence>
<dbReference type="InterPro" id="IPR006259">
    <property type="entry name" value="Adenyl_kin_sub"/>
</dbReference>
<dbReference type="PANTHER" id="PTHR23359">
    <property type="entry name" value="NUCLEOTIDE KINASE"/>
    <property type="match status" value="1"/>
</dbReference>
<comment type="domain">
    <text evidence="4">Consists of three domains, a large central CORE domain and two small peripheral domains, NMPbind and LID, which undergo movements during catalysis. The LID domain closes over the site of phosphoryl transfer upon ATP binding. Assembling and dissambling the active center during each catalytic cycle provides an effective means to prevent ATP hydrolysis.</text>
</comment>
<dbReference type="GO" id="GO:0005737">
    <property type="term" value="C:cytoplasm"/>
    <property type="evidence" value="ECO:0007669"/>
    <property type="project" value="UniProtKB-SubCell"/>
</dbReference>
<evidence type="ECO:0000256" key="2">
    <source>
        <dbReference type="ARBA" id="ARBA00022741"/>
    </source>
</evidence>
<feature type="region of interest" description="NMP" evidence="4">
    <location>
        <begin position="52"/>
        <end position="81"/>
    </location>
</feature>
<dbReference type="FunFam" id="3.40.50.300:FF:000106">
    <property type="entry name" value="Adenylate kinase mitochondrial"/>
    <property type="match status" value="1"/>
</dbReference>
<dbReference type="InterPro" id="IPR000850">
    <property type="entry name" value="Adenylat/UMP-CMP_kin"/>
</dbReference>
<feature type="binding site" evidence="4">
    <location>
        <begin position="153"/>
        <end position="154"/>
    </location>
    <ligand>
        <name>ATP</name>
        <dbReference type="ChEBI" id="CHEBI:30616"/>
    </ligand>
</feature>
<proteinExistence type="inferred from homology"/>
<keyword evidence="4" id="KW-0545">Nucleotide biosynthesis</keyword>
<dbReference type="PROSITE" id="PS00113">
    <property type="entry name" value="ADENYLATE_KINASE"/>
    <property type="match status" value="1"/>
</dbReference>
<comment type="function">
    <text evidence="4">Catalyzes the reversible transfer of the terminal phosphate group between ATP and AMP. Plays an important role in cellular energy homeostasis and in adenine nucleotide metabolism.</text>
</comment>
<feature type="binding site" evidence="4">
    <location>
        <position position="183"/>
    </location>
    <ligand>
        <name>AMP</name>
        <dbReference type="ChEBI" id="CHEBI:456215"/>
    </ligand>
</feature>
<feature type="binding site" evidence="4">
    <location>
        <begin position="107"/>
        <end position="110"/>
    </location>
    <ligand>
        <name>AMP</name>
        <dbReference type="ChEBI" id="CHEBI:456215"/>
    </ligand>
</feature>
<dbReference type="EMBL" id="KF900309">
    <property type="protein sequence ID" value="AIE90438.1"/>
    <property type="molecule type" value="Genomic_DNA"/>
</dbReference>
<protein>
    <recommendedName>
        <fullName evidence="4 6">Adenylate kinase</fullName>
        <shortName evidence="4">AK</shortName>
        <ecNumber evidence="4 6">2.7.4.3</ecNumber>
    </recommendedName>
    <alternativeName>
        <fullName evidence="4">ATP-AMP transphosphorylase</fullName>
    </alternativeName>
    <alternativeName>
        <fullName evidence="4">ATP:AMP phosphotransferase</fullName>
    </alternativeName>
    <alternativeName>
        <fullName evidence="4">Adenylate monophosphate kinase</fullName>
    </alternativeName>
</protein>
<feature type="binding site" evidence="4">
    <location>
        <position position="114"/>
    </location>
    <ligand>
        <name>AMP</name>
        <dbReference type="ChEBI" id="CHEBI:456215"/>
    </ligand>
</feature>
<dbReference type="InterPro" id="IPR033690">
    <property type="entry name" value="Adenylat_kinase_CS"/>
</dbReference>
<dbReference type="EC" id="2.7.4.3" evidence="4 6"/>
<evidence type="ECO:0000256" key="5">
    <source>
        <dbReference type="RuleBase" id="RU003330"/>
    </source>
</evidence>
<keyword evidence="2 4" id="KW-0547">Nucleotide-binding</keyword>
<dbReference type="NCBIfam" id="TIGR01351">
    <property type="entry name" value="adk"/>
    <property type="match status" value="1"/>
</dbReference>
<dbReference type="GO" id="GO:0004017">
    <property type="term" value="F:AMP kinase activity"/>
    <property type="evidence" value="ECO:0007669"/>
    <property type="project" value="UniProtKB-UniRule"/>
</dbReference>
<dbReference type="SUPFAM" id="SSF52540">
    <property type="entry name" value="P-loop containing nucleoside triphosphate hydrolases"/>
    <property type="match status" value="1"/>
</dbReference>
<feature type="binding site" evidence="4">
    <location>
        <position position="58"/>
    </location>
    <ligand>
        <name>AMP</name>
        <dbReference type="ChEBI" id="CHEBI:456215"/>
    </ligand>
</feature>
<keyword evidence="3 4" id="KW-0418">Kinase</keyword>
<dbReference type="UniPathway" id="UPA00588">
    <property type="reaction ID" value="UER00649"/>
</dbReference>
<comment type="catalytic activity">
    <reaction evidence="4 6">
        <text>AMP + ATP = 2 ADP</text>
        <dbReference type="Rhea" id="RHEA:12973"/>
        <dbReference type="ChEBI" id="CHEBI:30616"/>
        <dbReference type="ChEBI" id="CHEBI:456215"/>
        <dbReference type="ChEBI" id="CHEBI:456216"/>
        <dbReference type="EC" id="2.7.4.3"/>
    </reaction>
</comment>
<evidence type="ECO:0000256" key="4">
    <source>
        <dbReference type="HAMAP-Rule" id="MF_00235"/>
    </source>
</evidence>
<sequence length="232" mass="25151">MGAEQALMRFPYGPDRLARVVTGSIVLFGPPGAGKGTQAARISSLTGKPQVSTGDMLRTAVATNSDLGIEAKEYMDAGLLVPDEVIIGLISQRLQQPDAKSGLLLDGYPRTIVQAESLEKIELVVAVISIEVPDDAIVRRIVGRRMDSETGQIYHVEFNPPPKEVADRVVQRKDDNEETVRSRLSAYHEQTAPLAEWYSDRGVLLRIDGDRGIDDVGDSIESVLLKLSGADA</sequence>
<dbReference type="Gene3D" id="3.40.50.300">
    <property type="entry name" value="P-loop containing nucleotide triphosphate hydrolases"/>
    <property type="match status" value="1"/>
</dbReference>
<dbReference type="HAMAP" id="MF_00235">
    <property type="entry name" value="Adenylate_kinase_Adk"/>
    <property type="match status" value="1"/>
</dbReference>
<dbReference type="NCBIfam" id="NF011100">
    <property type="entry name" value="PRK14527.1"/>
    <property type="match status" value="1"/>
</dbReference>
<dbReference type="CDD" id="cd01428">
    <property type="entry name" value="ADK"/>
    <property type="match status" value="1"/>
</dbReference>
<keyword evidence="4 6" id="KW-0067">ATP-binding</keyword>
<dbReference type="InterPro" id="IPR027417">
    <property type="entry name" value="P-loop_NTPase"/>
</dbReference>
<dbReference type="GO" id="GO:0044209">
    <property type="term" value="P:AMP salvage"/>
    <property type="evidence" value="ECO:0007669"/>
    <property type="project" value="UniProtKB-UniRule"/>
</dbReference>
<dbReference type="Pfam" id="PF00406">
    <property type="entry name" value="ADK"/>
    <property type="match status" value="1"/>
</dbReference>
<reference evidence="7" key="1">
    <citation type="journal article" date="2014" name="Genome Biol. Evol.">
        <title>Pangenome evidence for extensive interdomain horizontal transfer affecting lineage core and shell genes in uncultured planktonic thaumarchaeota and euryarchaeota.</title>
        <authorList>
            <person name="Deschamps P."/>
            <person name="Zivanovic Y."/>
            <person name="Moreira D."/>
            <person name="Rodriguez-Valera F."/>
            <person name="Lopez-Garcia P."/>
        </authorList>
    </citation>
    <scope>NUCLEOTIDE SEQUENCE</scope>
</reference>
<feature type="binding site" evidence="4">
    <location>
        <begin position="79"/>
        <end position="81"/>
    </location>
    <ligand>
        <name>AMP</name>
        <dbReference type="ChEBI" id="CHEBI:456215"/>
    </ligand>
</feature>
<dbReference type="GO" id="GO:0005524">
    <property type="term" value="F:ATP binding"/>
    <property type="evidence" value="ECO:0007669"/>
    <property type="project" value="UniProtKB-UniRule"/>
</dbReference>
<feature type="binding site" evidence="4">
    <location>
        <position position="211"/>
    </location>
    <ligand>
        <name>ATP</name>
        <dbReference type="ChEBI" id="CHEBI:30616"/>
    </ligand>
</feature>
<feature type="binding site" evidence="4">
    <location>
        <position position="144"/>
    </location>
    <ligand>
        <name>ATP</name>
        <dbReference type="ChEBI" id="CHEBI:30616"/>
    </ligand>
</feature>
<name>A0A075FHG2_9EURY</name>
<keyword evidence="4" id="KW-0963">Cytoplasm</keyword>
<dbReference type="NCBIfam" id="NF001381">
    <property type="entry name" value="PRK00279.1-3"/>
    <property type="match status" value="1"/>
</dbReference>
<dbReference type="AlphaFoldDB" id="A0A075FHG2"/>
<evidence type="ECO:0000256" key="1">
    <source>
        <dbReference type="ARBA" id="ARBA00022679"/>
    </source>
</evidence>
<comment type="similarity">
    <text evidence="4 5">Belongs to the adenylate kinase family.</text>
</comment>
<feature type="binding site" evidence="4">
    <location>
        <position position="172"/>
    </location>
    <ligand>
        <name>AMP</name>
        <dbReference type="ChEBI" id="CHEBI:456215"/>
    </ligand>
</feature>
<gene>
    <name evidence="4 7" type="primary">adk</name>
</gene>
<organism evidence="7">
    <name type="scientific">uncultured marine group II/III euryarchaeote AD1000_03_F11</name>
    <dbReference type="NCBI Taxonomy" id="1457703"/>
    <lineage>
        <taxon>Archaea</taxon>
        <taxon>Methanobacteriati</taxon>
        <taxon>Methanobacteriota</taxon>
        <taxon>environmental samples</taxon>
    </lineage>
</organism>
<evidence type="ECO:0000256" key="6">
    <source>
        <dbReference type="RuleBase" id="RU003331"/>
    </source>
</evidence>
<comment type="pathway">
    <text evidence="4">Purine metabolism; AMP biosynthesis via salvage pathway; AMP from ADP: step 1/1.</text>
</comment>
<dbReference type="PRINTS" id="PR00094">
    <property type="entry name" value="ADENYLTKNASE"/>
</dbReference>
<comment type="subunit">
    <text evidence="4 6">Monomer.</text>
</comment>